<evidence type="ECO:0000256" key="1">
    <source>
        <dbReference type="ARBA" id="ARBA00004651"/>
    </source>
</evidence>
<sequence length="210" mass="21994">MSHLSWLPFIATSLLIIVTPGQDMVLVMSRTLSGGTRAGLVTAAGVSVGLLVHTMLATLGLGALLQASEWLFTALKVIGAVYLLYLGITLLRSSGERTLASSGNGGAQASRLRTFAQGALSNVSNPKVALFYLAFLPQFVPAGAAHPMLSLFVLGATFAGLTFLVKGPVALFAGLLSASIRRNPRILTRMHRVSGVVLLGLGVKLALERR</sequence>
<keyword evidence="4 6" id="KW-1133">Transmembrane helix</keyword>
<dbReference type="PIRSF" id="PIRSF006324">
    <property type="entry name" value="LeuE"/>
    <property type="match status" value="1"/>
</dbReference>
<dbReference type="PANTHER" id="PTHR30086:SF20">
    <property type="entry name" value="ARGININE EXPORTER PROTEIN ARGO-RELATED"/>
    <property type="match status" value="1"/>
</dbReference>
<evidence type="ECO:0000256" key="6">
    <source>
        <dbReference type="SAM" id="Phobius"/>
    </source>
</evidence>
<dbReference type="Pfam" id="PF01810">
    <property type="entry name" value="LysE"/>
    <property type="match status" value="1"/>
</dbReference>
<evidence type="ECO:0000256" key="4">
    <source>
        <dbReference type="ARBA" id="ARBA00022989"/>
    </source>
</evidence>
<evidence type="ECO:0000256" key="2">
    <source>
        <dbReference type="ARBA" id="ARBA00022475"/>
    </source>
</evidence>
<gene>
    <name evidence="7" type="ORF">BAR24066_05101</name>
</gene>
<evidence type="ECO:0000313" key="8">
    <source>
        <dbReference type="Proteomes" id="UP000494172"/>
    </source>
</evidence>
<name>A0A9Q9SME1_9BURK</name>
<dbReference type="GO" id="GO:0015171">
    <property type="term" value="F:amino acid transmembrane transporter activity"/>
    <property type="evidence" value="ECO:0007669"/>
    <property type="project" value="TreeGrafter"/>
</dbReference>
<dbReference type="Proteomes" id="UP000494172">
    <property type="component" value="Unassembled WGS sequence"/>
</dbReference>
<keyword evidence="5 6" id="KW-0472">Membrane</keyword>
<feature type="transmembrane region" description="Helical" evidence="6">
    <location>
        <begin position="40"/>
        <end position="64"/>
    </location>
</feature>
<keyword evidence="3 6" id="KW-0812">Transmembrane</keyword>
<dbReference type="RefSeq" id="WP_174993705.1">
    <property type="nucleotide sequence ID" value="NZ_CABVPX010000024.1"/>
</dbReference>
<keyword evidence="2" id="KW-1003">Cell membrane</keyword>
<dbReference type="EMBL" id="CABVPX010000024">
    <property type="protein sequence ID" value="VWC06755.1"/>
    <property type="molecule type" value="Genomic_DNA"/>
</dbReference>
<dbReference type="PANTHER" id="PTHR30086">
    <property type="entry name" value="ARGININE EXPORTER PROTEIN ARGO"/>
    <property type="match status" value="1"/>
</dbReference>
<reference evidence="7 8" key="1">
    <citation type="submission" date="2019-09" db="EMBL/GenBank/DDBJ databases">
        <authorList>
            <person name="Depoorter E."/>
        </authorList>
    </citation>
    <scope>NUCLEOTIDE SEQUENCE [LARGE SCALE GENOMIC DNA]</scope>
    <source>
        <strain evidence="7">LMG 24066</strain>
    </source>
</reference>
<feature type="transmembrane region" description="Helical" evidence="6">
    <location>
        <begin position="70"/>
        <end position="91"/>
    </location>
</feature>
<dbReference type="InterPro" id="IPR001123">
    <property type="entry name" value="LeuE-type"/>
</dbReference>
<comment type="caution">
    <text evidence="7">The sequence shown here is derived from an EMBL/GenBank/DDBJ whole genome shotgun (WGS) entry which is preliminary data.</text>
</comment>
<organism evidence="7 8">
    <name type="scientific">Burkholderia arboris</name>
    <dbReference type="NCBI Taxonomy" id="488730"/>
    <lineage>
        <taxon>Bacteria</taxon>
        <taxon>Pseudomonadati</taxon>
        <taxon>Pseudomonadota</taxon>
        <taxon>Betaproteobacteria</taxon>
        <taxon>Burkholderiales</taxon>
        <taxon>Burkholderiaceae</taxon>
        <taxon>Burkholderia</taxon>
        <taxon>Burkholderia cepacia complex</taxon>
    </lineage>
</organism>
<accession>A0A9Q9SME1</accession>
<dbReference type="GO" id="GO:0005886">
    <property type="term" value="C:plasma membrane"/>
    <property type="evidence" value="ECO:0007669"/>
    <property type="project" value="UniProtKB-SubCell"/>
</dbReference>
<feature type="transmembrane region" description="Helical" evidence="6">
    <location>
        <begin position="6"/>
        <end position="28"/>
    </location>
</feature>
<dbReference type="AlphaFoldDB" id="A0A9Q9SME1"/>
<evidence type="ECO:0000256" key="5">
    <source>
        <dbReference type="ARBA" id="ARBA00023136"/>
    </source>
</evidence>
<protein>
    <submittedName>
        <fullName evidence="7">Threonine transporter RhtB</fullName>
    </submittedName>
</protein>
<evidence type="ECO:0000256" key="3">
    <source>
        <dbReference type="ARBA" id="ARBA00022692"/>
    </source>
</evidence>
<evidence type="ECO:0000313" key="7">
    <source>
        <dbReference type="EMBL" id="VWC06755.1"/>
    </source>
</evidence>
<proteinExistence type="predicted"/>
<comment type="subcellular location">
    <subcellularLocation>
        <location evidence="1">Cell membrane</location>
        <topology evidence="1">Multi-pass membrane protein</topology>
    </subcellularLocation>
</comment>
<feature type="transmembrane region" description="Helical" evidence="6">
    <location>
        <begin position="151"/>
        <end position="178"/>
    </location>
</feature>
<feature type="transmembrane region" description="Helical" evidence="6">
    <location>
        <begin position="128"/>
        <end position="145"/>
    </location>
</feature>